<dbReference type="InterPro" id="IPR018392">
    <property type="entry name" value="LysM"/>
</dbReference>
<accession>A0ABN2ZTL6</accession>
<dbReference type="Gene3D" id="3.10.350.10">
    <property type="entry name" value="LysM domain"/>
    <property type="match status" value="1"/>
</dbReference>
<dbReference type="EMBL" id="BAAANT010000021">
    <property type="protein sequence ID" value="GAA2147319.1"/>
    <property type="molecule type" value="Genomic_DNA"/>
</dbReference>
<dbReference type="PROSITE" id="PS51782">
    <property type="entry name" value="LYSM"/>
    <property type="match status" value="1"/>
</dbReference>
<dbReference type="InterPro" id="IPR036779">
    <property type="entry name" value="LysM_dom_sf"/>
</dbReference>
<reference evidence="2 3" key="1">
    <citation type="journal article" date="2019" name="Int. J. Syst. Evol. Microbiol.">
        <title>The Global Catalogue of Microorganisms (GCM) 10K type strain sequencing project: providing services to taxonomists for standard genome sequencing and annotation.</title>
        <authorList>
            <consortium name="The Broad Institute Genomics Platform"/>
            <consortium name="The Broad Institute Genome Sequencing Center for Infectious Disease"/>
            <person name="Wu L."/>
            <person name="Ma J."/>
        </authorList>
    </citation>
    <scope>NUCLEOTIDE SEQUENCE [LARGE SCALE GENOMIC DNA]</scope>
    <source>
        <strain evidence="2 3">JCM 14560</strain>
    </source>
</reference>
<dbReference type="InterPro" id="IPR047763">
    <property type="entry name" value="PG_bind_dom_phiBT1-type"/>
</dbReference>
<gene>
    <name evidence="2" type="ORF">GCM10009760_38090</name>
</gene>
<evidence type="ECO:0000313" key="3">
    <source>
        <dbReference type="Proteomes" id="UP001422759"/>
    </source>
</evidence>
<dbReference type="NCBIfam" id="NF038080">
    <property type="entry name" value="PG_bind_siph"/>
    <property type="match status" value="1"/>
</dbReference>
<comment type="caution">
    <text evidence="2">The sequence shown here is derived from an EMBL/GenBank/DDBJ whole genome shotgun (WGS) entry which is preliminary data.</text>
</comment>
<sequence length="324" mass="34337">MSGARAMIDKAESYLGYREGAANSNRFSTEMGRPAEAWCADFVSAVALESGNAAHFPDTASCSDARGWFEQRGRLSVYPAIGAQVLFGAPGNPLGPGGEHTGICVSYDTDTLTVVAGNTNTDGSPEGDGVYSRTYQRRSAYVDSYGYPDYPEGLVCADPAWRGRAGVIYFGHEASVADLPTQSLTGAIPAQQERQVVIDGQPYGPGASGAHLATLREMLVAAGCSRYADLPSPGPDWSDADTASFRAYQLRIGDTGPDADGIPGPRQLHHLEREYGGRPYTVQPGDTLSAIAAEFGTTVERLAEANALTDPDHIEAGQILRIVR</sequence>
<evidence type="ECO:0000259" key="1">
    <source>
        <dbReference type="PROSITE" id="PS51782"/>
    </source>
</evidence>
<name>A0ABN2ZTL6_9ACTN</name>
<dbReference type="PANTHER" id="PTHR33734:SF22">
    <property type="entry name" value="MEMBRANE-BOUND LYTIC MUREIN TRANSGLYCOSYLASE D"/>
    <property type="match status" value="1"/>
</dbReference>
<protein>
    <recommendedName>
        <fullName evidence="1">LysM domain-containing protein</fullName>
    </recommendedName>
</protein>
<dbReference type="RefSeq" id="WP_344466546.1">
    <property type="nucleotide sequence ID" value="NZ_BAAANT010000021.1"/>
</dbReference>
<feature type="domain" description="LysM" evidence="1">
    <location>
        <begin position="278"/>
        <end position="322"/>
    </location>
</feature>
<dbReference type="SMART" id="SM00257">
    <property type="entry name" value="LysM"/>
    <property type="match status" value="1"/>
</dbReference>
<dbReference type="Proteomes" id="UP001422759">
    <property type="component" value="Unassembled WGS sequence"/>
</dbReference>
<organism evidence="2 3">
    <name type="scientific">Kitasatospora kazusensis</name>
    <dbReference type="NCBI Taxonomy" id="407974"/>
    <lineage>
        <taxon>Bacteria</taxon>
        <taxon>Bacillati</taxon>
        <taxon>Actinomycetota</taxon>
        <taxon>Actinomycetes</taxon>
        <taxon>Kitasatosporales</taxon>
        <taxon>Streptomycetaceae</taxon>
        <taxon>Kitasatospora</taxon>
    </lineage>
</organism>
<evidence type="ECO:0000313" key="2">
    <source>
        <dbReference type="EMBL" id="GAA2147319.1"/>
    </source>
</evidence>
<keyword evidence="3" id="KW-1185">Reference proteome</keyword>
<dbReference type="SUPFAM" id="SSF54106">
    <property type="entry name" value="LysM domain"/>
    <property type="match status" value="1"/>
</dbReference>
<proteinExistence type="predicted"/>
<dbReference type="Pfam" id="PF01476">
    <property type="entry name" value="LysM"/>
    <property type="match status" value="1"/>
</dbReference>
<dbReference type="CDD" id="cd00118">
    <property type="entry name" value="LysM"/>
    <property type="match status" value="1"/>
</dbReference>
<dbReference type="PANTHER" id="PTHR33734">
    <property type="entry name" value="LYSM DOMAIN-CONTAINING GPI-ANCHORED PROTEIN 2"/>
    <property type="match status" value="1"/>
</dbReference>